<feature type="transmembrane region" description="Helical" evidence="11">
    <location>
        <begin position="242"/>
        <end position="261"/>
    </location>
</feature>
<keyword evidence="7 11" id="KW-1133">Transmembrane helix</keyword>
<comment type="similarity">
    <text evidence="2">Belongs to the major facilitator superfamily. Metabolite:H+ Symporter (MHS) family (TC 2.A.1.6) family.</text>
</comment>
<evidence type="ECO:0000256" key="11">
    <source>
        <dbReference type="SAM" id="Phobius"/>
    </source>
</evidence>
<protein>
    <recommendedName>
        <fullName evidence="10">Putative proline/betaine transporter</fullName>
    </recommendedName>
</protein>
<feature type="transmembrane region" description="Helical" evidence="11">
    <location>
        <begin position="33"/>
        <end position="51"/>
    </location>
</feature>
<evidence type="ECO:0000256" key="3">
    <source>
        <dbReference type="ARBA" id="ARBA00022448"/>
    </source>
</evidence>
<comment type="function">
    <text evidence="9">May be a proton symporter involved in the uptake of osmolytes such as proline and glycine betaine.</text>
</comment>
<evidence type="ECO:0000256" key="10">
    <source>
        <dbReference type="ARBA" id="ARBA00039918"/>
    </source>
</evidence>
<keyword evidence="4" id="KW-1003">Cell membrane</keyword>
<dbReference type="Pfam" id="PF07690">
    <property type="entry name" value="MFS_1"/>
    <property type="match status" value="1"/>
</dbReference>
<dbReference type="PANTHER" id="PTHR43528">
    <property type="entry name" value="ALPHA-KETOGLUTARATE PERMEASE"/>
    <property type="match status" value="1"/>
</dbReference>
<dbReference type="InterPro" id="IPR020846">
    <property type="entry name" value="MFS_dom"/>
</dbReference>
<evidence type="ECO:0000259" key="12">
    <source>
        <dbReference type="PROSITE" id="PS50850"/>
    </source>
</evidence>
<dbReference type="PANTHER" id="PTHR43528:SF5">
    <property type="entry name" value="PROLINE_BETAINE TRANSPORTER"/>
    <property type="match status" value="1"/>
</dbReference>
<evidence type="ECO:0000313" key="13">
    <source>
        <dbReference type="EMBL" id="MCL1632495.1"/>
    </source>
</evidence>
<sequence>MAEAKFAERAQSRHIASNILKGSLGNMIEWYDWYAYAAFAVYFSTDFFPAGDTTSQLLNTAAIFAIGFLMRPIGSLIMGRYADRHGRRAALTLSITIMASGSLVIAVTPNYQTIGVFAPIILVLARLFQGLSLGGEYGTSATYLSEMANRGRRGFYSSFQYVTLVGGQLVALGVQIILQLILNEAQLQTWGWRIPFVIGAFGALIVLWLRLTMDESEQFKNMSGKTKKDAGTLKALLKYPRAVLTVVGLTLGGTVAFYTYTTYLQKFMINSVGLDKEVVSIINFVALLIFLILQPLAGLLSDHIGRKPLLYVFGIGGTIVTVPLFMLMQSAHSVTAAFLLMMLGLLIVTGYTSINAIVKAELFPTEIRALGVGLPYGLTVAIFGGTAEFVALWFKSIGIETLFFFYVAACIFISLLVYWRMQESSKSSYIEAELEEE</sequence>
<accession>A0ABT0MC87</accession>
<feature type="transmembrane region" description="Helical" evidence="11">
    <location>
        <begin position="334"/>
        <end position="358"/>
    </location>
</feature>
<evidence type="ECO:0000256" key="7">
    <source>
        <dbReference type="ARBA" id="ARBA00022989"/>
    </source>
</evidence>
<dbReference type="PROSITE" id="PS00216">
    <property type="entry name" value="SUGAR_TRANSPORT_1"/>
    <property type="match status" value="1"/>
</dbReference>
<evidence type="ECO:0000256" key="4">
    <source>
        <dbReference type="ARBA" id="ARBA00022475"/>
    </source>
</evidence>
<feature type="transmembrane region" description="Helical" evidence="11">
    <location>
        <begin position="114"/>
        <end position="134"/>
    </location>
</feature>
<feature type="transmembrane region" description="Helical" evidence="11">
    <location>
        <begin position="281"/>
        <end position="300"/>
    </location>
</feature>
<comment type="caution">
    <text evidence="13">The sequence shown here is derived from an EMBL/GenBank/DDBJ whole genome shotgun (WGS) entry which is preliminary data.</text>
</comment>
<feature type="transmembrane region" description="Helical" evidence="11">
    <location>
        <begin position="370"/>
        <end position="393"/>
    </location>
</feature>
<keyword evidence="6" id="KW-0769">Symport</keyword>
<dbReference type="CDD" id="cd17367">
    <property type="entry name" value="MFS_KgtP"/>
    <property type="match status" value="1"/>
</dbReference>
<name>A0ABT0MC87_9BACL</name>
<dbReference type="InterPro" id="IPR036259">
    <property type="entry name" value="MFS_trans_sf"/>
</dbReference>
<comment type="subcellular location">
    <subcellularLocation>
        <location evidence="1">Cell membrane</location>
        <topology evidence="1">Multi-pass membrane protein</topology>
    </subcellularLocation>
</comment>
<evidence type="ECO:0000256" key="5">
    <source>
        <dbReference type="ARBA" id="ARBA00022692"/>
    </source>
</evidence>
<dbReference type="InterPro" id="IPR051084">
    <property type="entry name" value="H+-coupled_symporters"/>
</dbReference>
<dbReference type="SUPFAM" id="SSF103473">
    <property type="entry name" value="MFS general substrate transporter"/>
    <property type="match status" value="1"/>
</dbReference>
<evidence type="ECO:0000256" key="1">
    <source>
        <dbReference type="ARBA" id="ARBA00004651"/>
    </source>
</evidence>
<feature type="transmembrane region" description="Helical" evidence="11">
    <location>
        <begin position="399"/>
        <end position="419"/>
    </location>
</feature>
<feature type="transmembrane region" description="Helical" evidence="11">
    <location>
        <begin position="309"/>
        <end position="328"/>
    </location>
</feature>
<keyword evidence="5 11" id="KW-0812">Transmembrane</keyword>
<evidence type="ECO:0000256" key="6">
    <source>
        <dbReference type="ARBA" id="ARBA00022847"/>
    </source>
</evidence>
<feature type="transmembrane region" description="Helical" evidence="11">
    <location>
        <begin position="57"/>
        <end position="77"/>
    </location>
</feature>
<feature type="transmembrane region" description="Helical" evidence="11">
    <location>
        <begin position="190"/>
        <end position="211"/>
    </location>
</feature>
<keyword evidence="8 11" id="KW-0472">Membrane</keyword>
<proteinExistence type="inferred from homology"/>
<evidence type="ECO:0000256" key="2">
    <source>
        <dbReference type="ARBA" id="ARBA00008240"/>
    </source>
</evidence>
<evidence type="ECO:0000256" key="9">
    <source>
        <dbReference type="ARBA" id="ARBA00037295"/>
    </source>
</evidence>
<feature type="transmembrane region" description="Helical" evidence="11">
    <location>
        <begin position="89"/>
        <end position="108"/>
    </location>
</feature>
<dbReference type="InterPro" id="IPR005829">
    <property type="entry name" value="Sugar_transporter_CS"/>
</dbReference>
<dbReference type="InterPro" id="IPR011701">
    <property type="entry name" value="MFS"/>
</dbReference>
<gene>
    <name evidence="13" type="ORF">M3N64_11255</name>
</gene>
<evidence type="ECO:0000313" key="14">
    <source>
        <dbReference type="Proteomes" id="UP001203004"/>
    </source>
</evidence>
<organism evidence="13 14">
    <name type="scientific">Sporolactobacillus mangiferae</name>
    <dbReference type="NCBI Taxonomy" id="2940498"/>
    <lineage>
        <taxon>Bacteria</taxon>
        <taxon>Bacillati</taxon>
        <taxon>Bacillota</taxon>
        <taxon>Bacilli</taxon>
        <taxon>Bacillales</taxon>
        <taxon>Sporolactobacillaceae</taxon>
        <taxon>Sporolactobacillus</taxon>
    </lineage>
</organism>
<dbReference type="PROSITE" id="PS50850">
    <property type="entry name" value="MFS"/>
    <property type="match status" value="1"/>
</dbReference>
<evidence type="ECO:0000256" key="8">
    <source>
        <dbReference type="ARBA" id="ARBA00023136"/>
    </source>
</evidence>
<feature type="domain" description="Major facilitator superfamily (MFS) profile" evidence="12">
    <location>
        <begin position="18"/>
        <end position="426"/>
    </location>
</feature>
<dbReference type="Gene3D" id="1.20.1250.20">
    <property type="entry name" value="MFS general substrate transporter like domains"/>
    <property type="match status" value="2"/>
</dbReference>
<dbReference type="EMBL" id="JAMAST010000016">
    <property type="protein sequence ID" value="MCL1632495.1"/>
    <property type="molecule type" value="Genomic_DNA"/>
</dbReference>
<reference evidence="13 14" key="1">
    <citation type="submission" date="2022-05" db="EMBL/GenBank/DDBJ databases">
        <title>Sporolactobacillus sp nov CPB3-1, isolated from tree bark (Mangifera indica L.).</title>
        <authorList>
            <person name="Phuengjayaem S."/>
            <person name="Tanasupawat S."/>
        </authorList>
    </citation>
    <scope>NUCLEOTIDE SEQUENCE [LARGE SCALE GENOMIC DNA]</scope>
    <source>
        <strain evidence="13 14">CPB3-1</strain>
    </source>
</reference>
<keyword evidence="14" id="KW-1185">Reference proteome</keyword>
<feature type="transmembrane region" description="Helical" evidence="11">
    <location>
        <begin position="155"/>
        <end position="178"/>
    </location>
</feature>
<dbReference type="PROSITE" id="PS00217">
    <property type="entry name" value="SUGAR_TRANSPORT_2"/>
    <property type="match status" value="1"/>
</dbReference>
<keyword evidence="3" id="KW-0813">Transport</keyword>
<dbReference type="Proteomes" id="UP001203004">
    <property type="component" value="Unassembled WGS sequence"/>
</dbReference>